<organism evidence="7 8">
    <name type="scientific">Fusarium venenatum</name>
    <dbReference type="NCBI Taxonomy" id="56646"/>
    <lineage>
        <taxon>Eukaryota</taxon>
        <taxon>Fungi</taxon>
        <taxon>Dikarya</taxon>
        <taxon>Ascomycota</taxon>
        <taxon>Pezizomycotina</taxon>
        <taxon>Sordariomycetes</taxon>
        <taxon>Hypocreomycetidae</taxon>
        <taxon>Hypocreales</taxon>
        <taxon>Nectriaceae</taxon>
        <taxon>Fusarium</taxon>
    </lineage>
</organism>
<sequence length="391" mass="41337">MDRLANQGQSEGAGAGVGDLAKDMQDASASPSPAATSAPGGGNTGKSGNGDMGDSNSGDSDSGSDAVQFDAQLFKDSPVFIVADDQQSRQIGFEADPKADLEKVAWQVVVDTQVETLGSSNFKSSKRAYNQFLDVTNNMVLLNFVGNTAKFYNNTMYVQIDWSRDGSKGWTKTQLFTVTNSTGASAIKKLTSDLKEEQRGQGPAEVTSSSDALSTSGSTKATETIEPSDNESSNSSGGGGLSTGATAGIAVGAVIGGLLLIGALVWFLLRRRRRNKQPNEEYTIQQTYAVDKEISGRASDSPNSPYSDENHMQPIALGNVDRDRGAAPTPPPGRSSVASHDRGANSGVQTPQGMSSNVAHLVEDGMTADEIRRLEEEERQLDDEIERAGRR</sequence>
<dbReference type="GO" id="GO:0071944">
    <property type="term" value="C:cell periphery"/>
    <property type="evidence" value="ECO:0007669"/>
    <property type="project" value="UniProtKB-ARBA"/>
</dbReference>
<feature type="region of interest" description="Disordered" evidence="5">
    <location>
        <begin position="320"/>
        <end position="391"/>
    </location>
</feature>
<name>A0A2L2T0Q3_9HYPO</name>
<evidence type="ECO:0000256" key="5">
    <source>
        <dbReference type="SAM" id="MobiDB-lite"/>
    </source>
</evidence>
<dbReference type="PANTHER" id="PTHR15549:SF27">
    <property type="entry name" value="CHITIN-BINDING TYPE-1 DOMAIN-CONTAINING PROTEIN"/>
    <property type="match status" value="1"/>
</dbReference>
<evidence type="ECO:0000256" key="2">
    <source>
        <dbReference type="ARBA" id="ARBA00022692"/>
    </source>
</evidence>
<protein>
    <recommendedName>
        <fullName evidence="9">Mid2 domain-containing protein</fullName>
    </recommendedName>
</protein>
<evidence type="ECO:0000313" key="7">
    <source>
        <dbReference type="EMBL" id="CEI64092.1"/>
    </source>
</evidence>
<keyword evidence="4 6" id="KW-0472">Membrane</keyword>
<dbReference type="InterPro" id="IPR051694">
    <property type="entry name" value="Immunoregulatory_rcpt-like"/>
</dbReference>
<evidence type="ECO:0000256" key="3">
    <source>
        <dbReference type="ARBA" id="ARBA00022989"/>
    </source>
</evidence>
<feature type="compositionally biased region" description="Gly residues" evidence="5">
    <location>
        <begin position="39"/>
        <end position="51"/>
    </location>
</feature>
<dbReference type="PANTHER" id="PTHR15549">
    <property type="entry name" value="PAIRED IMMUNOGLOBULIN-LIKE TYPE 2 RECEPTOR"/>
    <property type="match status" value="1"/>
</dbReference>
<feature type="compositionally biased region" description="Polar residues" evidence="5">
    <location>
        <begin position="1"/>
        <end position="10"/>
    </location>
</feature>
<dbReference type="KEGG" id="fvn:FVRRES_00604"/>
<feature type="region of interest" description="Disordered" evidence="5">
    <location>
        <begin position="192"/>
        <end position="239"/>
    </location>
</feature>
<dbReference type="Proteomes" id="UP000245910">
    <property type="component" value="Chromosome I"/>
</dbReference>
<dbReference type="STRING" id="56646.A0A2L2T0Q3"/>
<keyword evidence="8" id="KW-1185">Reference proteome</keyword>
<feature type="compositionally biased region" description="Low complexity" evidence="5">
    <location>
        <begin position="27"/>
        <end position="38"/>
    </location>
</feature>
<feature type="region of interest" description="Disordered" evidence="5">
    <location>
        <begin position="1"/>
        <end position="65"/>
    </location>
</feature>
<feature type="compositionally biased region" description="Polar residues" evidence="5">
    <location>
        <begin position="346"/>
        <end position="358"/>
    </location>
</feature>
<accession>A0A2L2T0Q3</accession>
<feature type="compositionally biased region" description="Polar residues" evidence="5">
    <location>
        <begin position="298"/>
        <end position="307"/>
    </location>
</feature>
<dbReference type="OrthoDB" id="5240751at2759"/>
<dbReference type="CDD" id="cd12087">
    <property type="entry name" value="TM_EGFR-like"/>
    <property type="match status" value="1"/>
</dbReference>
<dbReference type="GeneID" id="37252248"/>
<evidence type="ECO:0000256" key="1">
    <source>
        <dbReference type="ARBA" id="ARBA00004167"/>
    </source>
</evidence>
<dbReference type="GO" id="GO:0016020">
    <property type="term" value="C:membrane"/>
    <property type="evidence" value="ECO:0007669"/>
    <property type="project" value="UniProtKB-SubCell"/>
</dbReference>
<dbReference type="RefSeq" id="XP_025587812.1">
    <property type="nucleotide sequence ID" value="XM_025734532.1"/>
</dbReference>
<evidence type="ECO:0000256" key="6">
    <source>
        <dbReference type="SAM" id="Phobius"/>
    </source>
</evidence>
<evidence type="ECO:0000313" key="8">
    <source>
        <dbReference type="Proteomes" id="UP000245910"/>
    </source>
</evidence>
<keyword evidence="2 6" id="KW-0812">Transmembrane</keyword>
<comment type="subcellular location">
    <subcellularLocation>
        <location evidence="1">Membrane</location>
        <topology evidence="1">Single-pass membrane protein</topology>
    </subcellularLocation>
</comment>
<dbReference type="AlphaFoldDB" id="A0A2L2T0Q3"/>
<evidence type="ECO:0008006" key="9">
    <source>
        <dbReference type="Google" id="ProtNLM"/>
    </source>
</evidence>
<proteinExistence type="predicted"/>
<dbReference type="EMBL" id="LN649229">
    <property type="protein sequence ID" value="CEI64092.1"/>
    <property type="molecule type" value="Genomic_DNA"/>
</dbReference>
<reference evidence="8" key="1">
    <citation type="submission" date="2014-10" db="EMBL/GenBank/DDBJ databases">
        <authorList>
            <person name="King R."/>
        </authorList>
    </citation>
    <scope>NUCLEOTIDE SEQUENCE [LARGE SCALE GENOMIC DNA]</scope>
    <source>
        <strain evidence="8">A3/5</strain>
    </source>
</reference>
<feature type="region of interest" description="Disordered" evidence="5">
    <location>
        <begin position="293"/>
        <end position="312"/>
    </location>
</feature>
<keyword evidence="3 6" id="KW-1133">Transmembrane helix</keyword>
<feature type="compositionally biased region" description="Low complexity" evidence="5">
    <location>
        <begin position="52"/>
        <end position="65"/>
    </location>
</feature>
<feature type="transmembrane region" description="Helical" evidence="6">
    <location>
        <begin position="249"/>
        <end position="269"/>
    </location>
</feature>
<evidence type="ECO:0000256" key="4">
    <source>
        <dbReference type="ARBA" id="ARBA00023136"/>
    </source>
</evidence>
<feature type="compositionally biased region" description="Low complexity" evidence="5">
    <location>
        <begin position="207"/>
        <end position="219"/>
    </location>
</feature>